<comment type="caution">
    <text evidence="2">The sequence shown here is derived from an EMBL/GenBank/DDBJ whole genome shotgun (WGS) entry which is preliminary data.</text>
</comment>
<reference evidence="2" key="1">
    <citation type="submission" date="2022-08" db="EMBL/GenBank/DDBJ databases">
        <title>Genome sequencing of akame (Lates japonicus).</title>
        <authorList>
            <person name="Hashiguchi Y."/>
            <person name="Takahashi H."/>
        </authorList>
    </citation>
    <scope>NUCLEOTIDE SEQUENCE</scope>
    <source>
        <strain evidence="2">Kochi</strain>
    </source>
</reference>
<keyword evidence="1" id="KW-0812">Transmembrane</keyword>
<dbReference type="Proteomes" id="UP001279410">
    <property type="component" value="Unassembled WGS sequence"/>
</dbReference>
<gene>
    <name evidence="2" type="ORF">AKAME5_002773500</name>
</gene>
<sequence>MTTRTVCFVPLWLRSWTIVGFGQLLFLLLVGAVIVGSSGESGPRRGTDPRSSDQLSPLQHSFTTVLPMQIQYDTNLTENNVHRRRSSASADSADSVVPPNILTASHLSALRDLVSDKKITVHLGLRVTLSGPIELLDQVLSLNKEAGIYSTGGKEGLFSMRVVGVKKATSAP</sequence>
<feature type="transmembrane region" description="Helical" evidence="1">
    <location>
        <begin position="12"/>
        <end position="35"/>
    </location>
</feature>
<dbReference type="EMBL" id="BRZM01003569">
    <property type="protein sequence ID" value="GLD49984.1"/>
    <property type="molecule type" value="Genomic_DNA"/>
</dbReference>
<evidence type="ECO:0000256" key="1">
    <source>
        <dbReference type="SAM" id="Phobius"/>
    </source>
</evidence>
<evidence type="ECO:0000313" key="3">
    <source>
        <dbReference type="Proteomes" id="UP001279410"/>
    </source>
</evidence>
<dbReference type="AlphaFoldDB" id="A0AAD3MAH6"/>
<name>A0AAD3MAH6_LATJO</name>
<keyword evidence="1" id="KW-1133">Transmembrane helix</keyword>
<protein>
    <submittedName>
        <fullName evidence="2">Uncharacterized protein</fullName>
    </submittedName>
</protein>
<keyword evidence="3" id="KW-1185">Reference proteome</keyword>
<evidence type="ECO:0000313" key="2">
    <source>
        <dbReference type="EMBL" id="GLD49984.1"/>
    </source>
</evidence>
<accession>A0AAD3MAH6</accession>
<organism evidence="2 3">
    <name type="scientific">Lates japonicus</name>
    <name type="common">Japanese lates</name>
    <dbReference type="NCBI Taxonomy" id="270547"/>
    <lineage>
        <taxon>Eukaryota</taxon>
        <taxon>Metazoa</taxon>
        <taxon>Chordata</taxon>
        <taxon>Craniata</taxon>
        <taxon>Vertebrata</taxon>
        <taxon>Euteleostomi</taxon>
        <taxon>Actinopterygii</taxon>
        <taxon>Neopterygii</taxon>
        <taxon>Teleostei</taxon>
        <taxon>Neoteleostei</taxon>
        <taxon>Acanthomorphata</taxon>
        <taxon>Carangaria</taxon>
        <taxon>Carangaria incertae sedis</taxon>
        <taxon>Centropomidae</taxon>
        <taxon>Lates</taxon>
    </lineage>
</organism>
<keyword evidence="1" id="KW-0472">Membrane</keyword>
<proteinExistence type="predicted"/>